<dbReference type="AlphaFoldDB" id="A0A1Y4L914"/>
<protein>
    <recommendedName>
        <fullName evidence="1">DUF4145 domain-containing protein</fullName>
    </recommendedName>
</protein>
<sequence>MIRDFDSYDVQAEYLETLEFELPPACPMCHRIGTFNPVRCAHYQDEGVAAAIYFCNHCEEFFFATYSNNEILAYYPETVQPVQLSEHIHQLSPNFCDVYAQSCKAEQEHLDLIAGMGYRRALEFLCKDYAVSLHPDEYEQILAMPLAQCIKKYIDKRVISQLAERVAWLGNDHAHYISKHPDKDLNDLKKILEMVIKWIDLEIASQLAIEQIQKA</sequence>
<dbReference type="InterPro" id="IPR025285">
    <property type="entry name" value="DUF4145"/>
</dbReference>
<comment type="caution">
    <text evidence="2">The sequence shown here is derived from an EMBL/GenBank/DDBJ whole genome shotgun (WGS) entry which is preliminary data.</text>
</comment>
<evidence type="ECO:0000259" key="1">
    <source>
        <dbReference type="Pfam" id="PF13643"/>
    </source>
</evidence>
<dbReference type="EMBL" id="NFKK01000005">
    <property type="protein sequence ID" value="OUP53223.1"/>
    <property type="molecule type" value="Genomic_DNA"/>
</dbReference>
<name>A0A1Y4L914_9FIRM</name>
<dbReference type="Pfam" id="PF13643">
    <property type="entry name" value="DUF4145"/>
    <property type="match status" value="1"/>
</dbReference>
<dbReference type="RefSeq" id="WP_087372101.1">
    <property type="nucleotide sequence ID" value="NZ_NFKK01000005.1"/>
</dbReference>
<dbReference type="Proteomes" id="UP000195897">
    <property type="component" value="Unassembled WGS sequence"/>
</dbReference>
<proteinExistence type="predicted"/>
<accession>A0A1Y4L914</accession>
<evidence type="ECO:0000313" key="3">
    <source>
        <dbReference type="Proteomes" id="UP000195897"/>
    </source>
</evidence>
<organism evidence="2 3">
    <name type="scientific">Butyricicoccus pullicaecorum</name>
    <dbReference type="NCBI Taxonomy" id="501571"/>
    <lineage>
        <taxon>Bacteria</taxon>
        <taxon>Bacillati</taxon>
        <taxon>Bacillota</taxon>
        <taxon>Clostridia</taxon>
        <taxon>Eubacteriales</taxon>
        <taxon>Butyricicoccaceae</taxon>
        <taxon>Butyricicoccus</taxon>
    </lineage>
</organism>
<feature type="domain" description="DUF4145" evidence="1">
    <location>
        <begin position="114"/>
        <end position="193"/>
    </location>
</feature>
<evidence type="ECO:0000313" key="2">
    <source>
        <dbReference type="EMBL" id="OUP53223.1"/>
    </source>
</evidence>
<reference evidence="3" key="1">
    <citation type="submission" date="2017-04" db="EMBL/GenBank/DDBJ databases">
        <title>Function of individual gut microbiota members based on whole genome sequencing of pure cultures obtained from chicken caecum.</title>
        <authorList>
            <person name="Medvecky M."/>
            <person name="Cejkova D."/>
            <person name="Polansky O."/>
            <person name="Karasova D."/>
            <person name="Kubasova T."/>
            <person name="Cizek A."/>
            <person name="Rychlik I."/>
        </authorList>
    </citation>
    <scope>NUCLEOTIDE SEQUENCE [LARGE SCALE GENOMIC DNA]</scope>
    <source>
        <strain evidence="3">An180</strain>
    </source>
</reference>
<gene>
    <name evidence="2" type="ORF">B5F17_06530</name>
</gene>